<protein>
    <submittedName>
        <fullName evidence="1">Uncharacterized protein</fullName>
    </submittedName>
</protein>
<dbReference type="Proteomes" id="UP000296049">
    <property type="component" value="Unassembled WGS sequence"/>
</dbReference>
<gene>
    <name evidence="1" type="ORF">Anapl_17442</name>
</gene>
<organism evidence="1 2">
    <name type="scientific">Anas platyrhynchos</name>
    <name type="common">Mallard</name>
    <name type="synonym">Anas boschas</name>
    <dbReference type="NCBI Taxonomy" id="8839"/>
    <lineage>
        <taxon>Eukaryota</taxon>
        <taxon>Metazoa</taxon>
        <taxon>Chordata</taxon>
        <taxon>Craniata</taxon>
        <taxon>Vertebrata</taxon>
        <taxon>Euteleostomi</taxon>
        <taxon>Archelosauria</taxon>
        <taxon>Archosauria</taxon>
        <taxon>Dinosauria</taxon>
        <taxon>Saurischia</taxon>
        <taxon>Theropoda</taxon>
        <taxon>Coelurosauria</taxon>
        <taxon>Aves</taxon>
        <taxon>Neognathae</taxon>
        <taxon>Galloanserae</taxon>
        <taxon>Anseriformes</taxon>
        <taxon>Anatidae</taxon>
        <taxon>Anatinae</taxon>
        <taxon>Anas</taxon>
    </lineage>
</organism>
<accession>R0M2J3</accession>
<dbReference type="AlphaFoldDB" id="R0M2J3"/>
<name>R0M2J3_ANAPL</name>
<proteinExistence type="predicted"/>
<keyword evidence="2" id="KW-1185">Reference proteome</keyword>
<dbReference type="EMBL" id="KB742457">
    <property type="protein sequence ID" value="EOB08320.1"/>
    <property type="molecule type" value="Genomic_DNA"/>
</dbReference>
<reference evidence="2" key="1">
    <citation type="journal article" date="2013" name="Nat. Genet.">
        <title>The duck genome and transcriptome provide insight into an avian influenza virus reservoir species.</title>
        <authorList>
            <person name="Huang Y."/>
            <person name="Li Y."/>
            <person name="Burt D.W."/>
            <person name="Chen H."/>
            <person name="Zhang Y."/>
            <person name="Qian W."/>
            <person name="Kim H."/>
            <person name="Gan S."/>
            <person name="Zhao Y."/>
            <person name="Li J."/>
            <person name="Yi K."/>
            <person name="Feng H."/>
            <person name="Zhu P."/>
            <person name="Li B."/>
            <person name="Liu Q."/>
            <person name="Fairley S."/>
            <person name="Magor K.E."/>
            <person name="Du Z."/>
            <person name="Hu X."/>
            <person name="Goodman L."/>
            <person name="Tafer H."/>
            <person name="Vignal A."/>
            <person name="Lee T."/>
            <person name="Kim K.W."/>
            <person name="Sheng Z."/>
            <person name="An Y."/>
            <person name="Searle S."/>
            <person name="Herrero J."/>
            <person name="Groenen M.A."/>
            <person name="Crooijmans R.P."/>
            <person name="Faraut T."/>
            <person name="Cai Q."/>
            <person name="Webster R.G."/>
            <person name="Aldridge J.R."/>
            <person name="Warren W.C."/>
            <person name="Bartschat S."/>
            <person name="Kehr S."/>
            <person name="Marz M."/>
            <person name="Stadler P.F."/>
            <person name="Smith J."/>
            <person name="Kraus R.H."/>
            <person name="Zhao Y."/>
            <person name="Ren L."/>
            <person name="Fei J."/>
            <person name="Morisson M."/>
            <person name="Kaiser P."/>
            <person name="Griffin D.K."/>
            <person name="Rao M."/>
            <person name="Pitel F."/>
            <person name="Wang J."/>
            <person name="Li N."/>
        </authorList>
    </citation>
    <scope>NUCLEOTIDE SEQUENCE [LARGE SCALE GENOMIC DNA]</scope>
</reference>
<evidence type="ECO:0000313" key="2">
    <source>
        <dbReference type="Proteomes" id="UP000296049"/>
    </source>
</evidence>
<evidence type="ECO:0000313" key="1">
    <source>
        <dbReference type="EMBL" id="EOB08320.1"/>
    </source>
</evidence>
<sequence>MGTLQGIRPKPYTLTYTDENNITDTECSAQSYSLKVSVYQIAVCQVVNSREHLDKVPPASIKQAFMASL</sequence>